<keyword evidence="2" id="KW-1185">Reference proteome</keyword>
<accession>A0ACD0NL70</accession>
<reference evidence="1 2" key="1">
    <citation type="journal article" date="2018" name="Mol. Biol. Evol.">
        <title>Broad Genomic Sampling Reveals a Smut Pathogenic Ancestry of the Fungal Clade Ustilaginomycotina.</title>
        <authorList>
            <person name="Kijpornyongpan T."/>
            <person name="Mondo S.J."/>
            <person name="Barry K."/>
            <person name="Sandor L."/>
            <person name="Lee J."/>
            <person name="Lipzen A."/>
            <person name="Pangilinan J."/>
            <person name="LaButti K."/>
            <person name="Hainaut M."/>
            <person name="Henrissat B."/>
            <person name="Grigoriev I.V."/>
            <person name="Spatafora J.W."/>
            <person name="Aime M.C."/>
        </authorList>
    </citation>
    <scope>NUCLEOTIDE SEQUENCE [LARGE SCALE GENOMIC DNA]</scope>
    <source>
        <strain evidence="1 2">SA 807</strain>
    </source>
</reference>
<name>A0ACD0NL70_9BASI</name>
<dbReference type="EMBL" id="KZ820875">
    <property type="protein sequence ID" value="PWN46578.1"/>
    <property type="molecule type" value="Genomic_DNA"/>
</dbReference>
<evidence type="ECO:0000313" key="1">
    <source>
        <dbReference type="EMBL" id="PWN46578.1"/>
    </source>
</evidence>
<dbReference type="Proteomes" id="UP000245626">
    <property type="component" value="Unassembled WGS sequence"/>
</dbReference>
<protein>
    <submittedName>
        <fullName evidence="1">Uncharacterized protein</fullName>
    </submittedName>
</protein>
<sequence length="76" mass="8706">MKGRKIRKAKEASKASYSYLSNVCRSFLILFHPLCPISQALHPISDRPLSLFPPPSSSNNFHRPPERERKSKAQRT</sequence>
<proteinExistence type="predicted"/>
<organism evidence="1 2">
    <name type="scientific">Violaceomyces palustris</name>
    <dbReference type="NCBI Taxonomy" id="1673888"/>
    <lineage>
        <taxon>Eukaryota</taxon>
        <taxon>Fungi</taxon>
        <taxon>Dikarya</taxon>
        <taxon>Basidiomycota</taxon>
        <taxon>Ustilaginomycotina</taxon>
        <taxon>Ustilaginomycetes</taxon>
        <taxon>Violaceomycetales</taxon>
        <taxon>Violaceomycetaceae</taxon>
        <taxon>Violaceomyces</taxon>
    </lineage>
</organism>
<gene>
    <name evidence="1" type="ORF">IE53DRAFT_391251</name>
</gene>
<evidence type="ECO:0000313" key="2">
    <source>
        <dbReference type="Proteomes" id="UP000245626"/>
    </source>
</evidence>